<feature type="domain" description="EMC2 TPR-like" evidence="4">
    <location>
        <begin position="2"/>
        <end position="118"/>
    </location>
</feature>
<evidence type="ECO:0000256" key="3">
    <source>
        <dbReference type="RuleBase" id="RU367091"/>
    </source>
</evidence>
<evidence type="ECO:0000256" key="2">
    <source>
        <dbReference type="ARBA" id="ARBA00022803"/>
    </source>
</evidence>
<keyword evidence="6" id="KW-1185">Reference proteome</keyword>
<keyword evidence="3" id="KW-0256">Endoplasmic reticulum</keyword>
<keyword evidence="1" id="KW-0677">Repeat</keyword>
<dbReference type="GO" id="GO:0072546">
    <property type="term" value="C:EMC complex"/>
    <property type="evidence" value="ECO:0007669"/>
    <property type="project" value="UniProtKB-UniRule"/>
</dbReference>
<dbReference type="InterPro" id="IPR039856">
    <property type="entry name" value="EMC2-like"/>
</dbReference>
<dbReference type="VEuPathDB" id="TriTrypDB:BSAL_84535"/>
<evidence type="ECO:0000313" key="6">
    <source>
        <dbReference type="Proteomes" id="UP000051952"/>
    </source>
</evidence>
<comment type="function">
    <text evidence="3">Part of the endoplasmic reticulum membrane protein complex (EMC) that enables the energy-independent insertion into endoplasmic reticulum membranes of newly synthesized membrane proteins.</text>
</comment>
<sequence length="209" mass="23602">ESAGDVAKARSIYESILKDSPADAFVVKRFSAMCKAEGRYQDAVEALETTQWYVDEDKNRHRFLAMHNTDESTYRELLNLHYLMGKWERCVFYAEEVILMSPHAFLNHVRHAEVCYAAKMYERSASAYAHALTLNDAANNARAAFGLWTVAKEILAKAKSSGSKNSSDGTAVSLEDAQQLRQWAVQRLKALYHGKTMSGALELMLQREN</sequence>
<dbReference type="InterPro" id="IPR055217">
    <property type="entry name" value="TPR_EMC2"/>
</dbReference>
<dbReference type="Gene3D" id="1.25.40.10">
    <property type="entry name" value="Tetratricopeptide repeat domain"/>
    <property type="match status" value="1"/>
</dbReference>
<dbReference type="AlphaFoldDB" id="A0A0S4J3V6"/>
<gene>
    <name evidence="5" type="ORF">BSAL_84535</name>
</gene>
<reference evidence="6" key="1">
    <citation type="submission" date="2015-09" db="EMBL/GenBank/DDBJ databases">
        <authorList>
            <consortium name="Pathogen Informatics"/>
        </authorList>
    </citation>
    <scope>NUCLEOTIDE SEQUENCE [LARGE SCALE GENOMIC DNA]</scope>
    <source>
        <strain evidence="6">Lake Konstanz</strain>
    </source>
</reference>
<comment type="subunit">
    <text evidence="3">Component of the ER membrane protein complex (EMC).</text>
</comment>
<name>A0A0S4J3V6_BODSA</name>
<dbReference type="PANTHER" id="PTHR12760">
    <property type="entry name" value="TETRATRICOPEPTIDE REPEAT PROTEIN"/>
    <property type="match status" value="1"/>
</dbReference>
<feature type="non-terminal residue" evidence="5">
    <location>
        <position position="1"/>
    </location>
</feature>
<keyword evidence="3" id="KW-0472">Membrane</keyword>
<accession>A0A0S4J3V6</accession>
<dbReference type="SUPFAM" id="SSF48452">
    <property type="entry name" value="TPR-like"/>
    <property type="match status" value="1"/>
</dbReference>
<dbReference type="Pfam" id="PF22890">
    <property type="entry name" value="TPR_EMC2"/>
    <property type="match status" value="1"/>
</dbReference>
<proteinExistence type="inferred from homology"/>
<organism evidence="5 6">
    <name type="scientific">Bodo saltans</name>
    <name type="common">Flagellated protozoan</name>
    <dbReference type="NCBI Taxonomy" id="75058"/>
    <lineage>
        <taxon>Eukaryota</taxon>
        <taxon>Discoba</taxon>
        <taxon>Euglenozoa</taxon>
        <taxon>Kinetoplastea</taxon>
        <taxon>Metakinetoplastina</taxon>
        <taxon>Eubodonida</taxon>
        <taxon>Bodonidae</taxon>
        <taxon>Bodo</taxon>
    </lineage>
</organism>
<comment type="subcellular location">
    <subcellularLocation>
        <location evidence="3">Endoplasmic reticulum membrane</location>
        <topology evidence="3">Peripheral membrane protein</topology>
        <orientation evidence="3">Cytoplasmic side</orientation>
    </subcellularLocation>
</comment>
<dbReference type="EMBL" id="CYKH01000977">
    <property type="protein sequence ID" value="CUG74828.1"/>
    <property type="molecule type" value="Genomic_DNA"/>
</dbReference>
<keyword evidence="2" id="KW-0802">TPR repeat</keyword>
<dbReference type="InterPro" id="IPR011990">
    <property type="entry name" value="TPR-like_helical_dom_sf"/>
</dbReference>
<evidence type="ECO:0000259" key="4">
    <source>
        <dbReference type="Pfam" id="PF22890"/>
    </source>
</evidence>
<evidence type="ECO:0000256" key="1">
    <source>
        <dbReference type="ARBA" id="ARBA00022737"/>
    </source>
</evidence>
<comment type="similarity">
    <text evidence="3">Belongs to the EMC2 family.</text>
</comment>
<dbReference type="OMA" id="CEDYRMA"/>
<dbReference type="Proteomes" id="UP000051952">
    <property type="component" value="Unassembled WGS sequence"/>
</dbReference>
<protein>
    <recommendedName>
        <fullName evidence="3">ER membrane protein complex subunit 2</fullName>
    </recommendedName>
</protein>
<dbReference type="OrthoDB" id="124397at2759"/>
<evidence type="ECO:0000313" key="5">
    <source>
        <dbReference type="EMBL" id="CUG74828.1"/>
    </source>
</evidence>